<protein>
    <submittedName>
        <fullName evidence="1">Uncharacterized protein</fullName>
    </submittedName>
</protein>
<dbReference type="EMBL" id="BLTE01000012">
    <property type="protein sequence ID" value="GFK94782.1"/>
    <property type="molecule type" value="Genomic_DNA"/>
</dbReference>
<sequence length="177" mass="20344">MNCVPMNLRRLVADVLPKGFEVARTGEDEPQHGYAYYYVTDPDKRRRTFSHATPTLDELYGEIRKLAVEVRRLDYWKRKSEITDADMDALVESVCTNMPKFKGQRWGYAAQDMTTPCCGVRVPAGKWWVHEDAGMLGQFAPAAPKAGSPDVVFMDAQDFARYLIERKESRFERSVRQ</sequence>
<reference evidence="1 2" key="2">
    <citation type="submission" date="2020-05" db="EMBL/GenBank/DDBJ databases">
        <title>Draft genome sequence of Desulfovibrio sp. strainFSS-1.</title>
        <authorList>
            <person name="Shimoshige H."/>
            <person name="Kobayashi H."/>
            <person name="Maekawa T."/>
        </authorList>
    </citation>
    <scope>NUCLEOTIDE SEQUENCE [LARGE SCALE GENOMIC DNA]</scope>
    <source>
        <strain evidence="1 2">SIID29052-01</strain>
    </source>
</reference>
<dbReference type="Proteomes" id="UP000494245">
    <property type="component" value="Unassembled WGS sequence"/>
</dbReference>
<proteinExistence type="predicted"/>
<dbReference type="AlphaFoldDB" id="A0A6V8LQK0"/>
<name>A0A6V8LQK0_9BACT</name>
<dbReference type="RefSeq" id="WP_173085195.1">
    <property type="nucleotide sequence ID" value="NZ_BLTE01000012.1"/>
</dbReference>
<comment type="caution">
    <text evidence="1">The sequence shown here is derived from an EMBL/GenBank/DDBJ whole genome shotgun (WGS) entry which is preliminary data.</text>
</comment>
<accession>A0A6V8LQK0</accession>
<reference evidence="1 2" key="1">
    <citation type="submission" date="2020-04" db="EMBL/GenBank/DDBJ databases">
        <authorList>
            <consortium name="Desulfovibrio sp. FSS-1 genome sequencing consortium"/>
            <person name="Shimoshige H."/>
            <person name="Kobayashi H."/>
            <person name="Maekawa T."/>
        </authorList>
    </citation>
    <scope>NUCLEOTIDE SEQUENCE [LARGE SCALE GENOMIC DNA]</scope>
    <source>
        <strain evidence="1 2">SIID29052-01</strain>
    </source>
</reference>
<gene>
    <name evidence="1" type="ORF">NNJEOMEG_02630</name>
</gene>
<keyword evidence="2" id="KW-1185">Reference proteome</keyword>
<evidence type="ECO:0000313" key="1">
    <source>
        <dbReference type="EMBL" id="GFK94782.1"/>
    </source>
</evidence>
<evidence type="ECO:0000313" key="2">
    <source>
        <dbReference type="Proteomes" id="UP000494245"/>
    </source>
</evidence>
<organism evidence="1 2">
    <name type="scientific">Fundidesulfovibrio magnetotacticus</name>
    <dbReference type="NCBI Taxonomy" id="2730080"/>
    <lineage>
        <taxon>Bacteria</taxon>
        <taxon>Pseudomonadati</taxon>
        <taxon>Thermodesulfobacteriota</taxon>
        <taxon>Desulfovibrionia</taxon>
        <taxon>Desulfovibrionales</taxon>
        <taxon>Desulfovibrionaceae</taxon>
        <taxon>Fundidesulfovibrio</taxon>
    </lineage>
</organism>